<reference evidence="1 2" key="1">
    <citation type="journal article" date="2024" name="Proc. Natl. Acad. Sci. U.S.A.">
        <title>The evolutionary genomics of adaptation to stress in wild rhizobium bacteria.</title>
        <authorList>
            <person name="Kehlet-Delgado H."/>
            <person name="Montoya A.P."/>
            <person name="Jensen K.T."/>
            <person name="Wendlandt C.E."/>
            <person name="Dexheimer C."/>
            <person name="Roberts M."/>
            <person name="Torres Martinez L."/>
            <person name="Friesen M.L."/>
            <person name="Griffitts J.S."/>
            <person name="Porter S.S."/>
        </authorList>
    </citation>
    <scope>NUCLEOTIDE SEQUENCE [LARGE SCALE GENOMIC DNA]</scope>
    <source>
        <strain evidence="1 2">M0729</strain>
    </source>
</reference>
<protein>
    <submittedName>
        <fullName evidence="1">Uncharacterized protein</fullName>
    </submittedName>
</protein>
<comment type="caution">
    <text evidence="1">The sequence shown here is derived from an EMBL/GenBank/DDBJ whole genome shotgun (WGS) entry which is preliminary data.</text>
</comment>
<evidence type="ECO:0000313" key="2">
    <source>
        <dbReference type="Proteomes" id="UP001464387"/>
    </source>
</evidence>
<dbReference type="Proteomes" id="UP001464387">
    <property type="component" value="Unassembled WGS sequence"/>
</dbReference>
<accession>A0ABV1YML6</accession>
<dbReference type="RefSeq" id="WP_287272926.1">
    <property type="nucleotide sequence ID" value="NZ_JAMYMY010000052.1"/>
</dbReference>
<gene>
    <name evidence="1" type="ORF">NKI33_25960</name>
</gene>
<organism evidence="1 2">
    <name type="scientific">Mesorhizobium opportunistum</name>
    <dbReference type="NCBI Taxonomy" id="593909"/>
    <lineage>
        <taxon>Bacteria</taxon>
        <taxon>Pseudomonadati</taxon>
        <taxon>Pseudomonadota</taxon>
        <taxon>Alphaproteobacteria</taxon>
        <taxon>Hyphomicrobiales</taxon>
        <taxon>Phyllobacteriaceae</taxon>
        <taxon>Mesorhizobium</taxon>
    </lineage>
</organism>
<name>A0ABV1YML6_9HYPH</name>
<sequence length="62" mass="6665">MDRQIFSPLKSTPAAESSNRALDRLLQDTSDGGVSALRQPSGDSISSLTGWMANTLTGRRNE</sequence>
<dbReference type="EMBL" id="JAMYPJ010000048">
    <property type="protein sequence ID" value="MER8936393.1"/>
    <property type="molecule type" value="Genomic_DNA"/>
</dbReference>
<proteinExistence type="predicted"/>
<keyword evidence="2" id="KW-1185">Reference proteome</keyword>
<evidence type="ECO:0000313" key="1">
    <source>
        <dbReference type="EMBL" id="MER8936393.1"/>
    </source>
</evidence>